<dbReference type="GO" id="GO:0003677">
    <property type="term" value="F:DNA binding"/>
    <property type="evidence" value="ECO:0007669"/>
    <property type="project" value="InterPro"/>
</dbReference>
<dbReference type="Pfam" id="PF02944">
    <property type="entry name" value="BESS"/>
    <property type="match status" value="1"/>
</dbReference>
<evidence type="ECO:0000313" key="5">
    <source>
        <dbReference type="RefSeq" id="XP_026281012.1"/>
    </source>
</evidence>
<protein>
    <submittedName>
        <fullName evidence="5">Uncharacterized protein LOC113208283</fullName>
    </submittedName>
</protein>
<dbReference type="Pfam" id="PF10545">
    <property type="entry name" value="MADF_DNA_bdg"/>
    <property type="match status" value="1"/>
</dbReference>
<dbReference type="AlphaFoldDB" id="A0A6J1SJ80"/>
<dbReference type="InterPro" id="IPR039353">
    <property type="entry name" value="TF_Adf1"/>
</dbReference>
<dbReference type="RefSeq" id="XP_026281012.1">
    <property type="nucleotide sequence ID" value="XM_026425227.2"/>
</dbReference>
<dbReference type="PROSITE" id="PS51029">
    <property type="entry name" value="MADF"/>
    <property type="match status" value="1"/>
</dbReference>
<sequence>MEAANPKPMDISLLIEEVQKRPALWDQSNQHRHNREVLDVLWEEVARVFNAVPDEIRKKWKGLRDTFRKELRKYPNGFDGDLPEDEFPQWVFFKPLYSFLKGQMKARKNDAMQPNGYHYVNVGGNWVPKDDGDEDTAEDLLDRADLEPIVACDTLRELGARGLKRAATDDLLADDEDYHFFLSLLPHVRKLEPVRKLQIRARIQDMICREVYGDPELQGGVGTVVSAASPSSVIVSQSDVVLCDVKPFVTQL</sequence>
<dbReference type="InterPro" id="IPR004210">
    <property type="entry name" value="BESS_motif"/>
</dbReference>
<dbReference type="InterPro" id="IPR006578">
    <property type="entry name" value="MADF-dom"/>
</dbReference>
<keyword evidence="1" id="KW-0539">Nucleus</keyword>
<comment type="subcellular location">
    <subcellularLocation>
        <location evidence="1">Nucleus</location>
    </subcellularLocation>
</comment>
<organism evidence="4 5">
    <name type="scientific">Frankliniella occidentalis</name>
    <name type="common">Western flower thrips</name>
    <name type="synonym">Euthrips occidentalis</name>
    <dbReference type="NCBI Taxonomy" id="133901"/>
    <lineage>
        <taxon>Eukaryota</taxon>
        <taxon>Metazoa</taxon>
        <taxon>Ecdysozoa</taxon>
        <taxon>Arthropoda</taxon>
        <taxon>Hexapoda</taxon>
        <taxon>Insecta</taxon>
        <taxon>Pterygota</taxon>
        <taxon>Neoptera</taxon>
        <taxon>Paraneoptera</taxon>
        <taxon>Thysanoptera</taxon>
        <taxon>Terebrantia</taxon>
        <taxon>Thripoidea</taxon>
        <taxon>Thripidae</taxon>
        <taxon>Frankliniella</taxon>
    </lineage>
</organism>
<dbReference type="KEGG" id="foc:113208283"/>
<dbReference type="PANTHER" id="PTHR12243:SF69">
    <property type="entry name" value="SI:CH73-59F11.3"/>
    <property type="match status" value="1"/>
</dbReference>
<evidence type="ECO:0000259" key="3">
    <source>
        <dbReference type="PROSITE" id="PS51031"/>
    </source>
</evidence>
<dbReference type="GO" id="GO:0006357">
    <property type="term" value="P:regulation of transcription by RNA polymerase II"/>
    <property type="evidence" value="ECO:0007669"/>
    <property type="project" value="TreeGrafter"/>
</dbReference>
<dbReference type="SMART" id="SM00595">
    <property type="entry name" value="MADF"/>
    <property type="match status" value="1"/>
</dbReference>
<proteinExistence type="predicted"/>
<keyword evidence="4" id="KW-1185">Reference proteome</keyword>
<feature type="domain" description="BESS" evidence="3">
    <location>
        <begin position="174"/>
        <end position="213"/>
    </location>
</feature>
<dbReference type="Proteomes" id="UP000504606">
    <property type="component" value="Unplaced"/>
</dbReference>
<feature type="domain" description="MADF" evidence="2">
    <location>
        <begin position="13"/>
        <end position="104"/>
    </location>
</feature>
<evidence type="ECO:0000313" key="4">
    <source>
        <dbReference type="Proteomes" id="UP000504606"/>
    </source>
</evidence>
<gene>
    <name evidence="5" type="primary">LOC113208283</name>
</gene>
<dbReference type="PANTHER" id="PTHR12243">
    <property type="entry name" value="MADF DOMAIN TRANSCRIPTION FACTOR"/>
    <property type="match status" value="1"/>
</dbReference>
<dbReference type="OrthoDB" id="5984255at2759"/>
<evidence type="ECO:0000259" key="2">
    <source>
        <dbReference type="PROSITE" id="PS51029"/>
    </source>
</evidence>
<evidence type="ECO:0000256" key="1">
    <source>
        <dbReference type="PROSITE-ProRule" id="PRU00371"/>
    </source>
</evidence>
<dbReference type="PROSITE" id="PS51031">
    <property type="entry name" value="BESS"/>
    <property type="match status" value="1"/>
</dbReference>
<name>A0A6J1SJ80_FRAOC</name>
<accession>A0A6J1SJ80</accession>
<dbReference type="GO" id="GO:0005667">
    <property type="term" value="C:transcription regulator complex"/>
    <property type="evidence" value="ECO:0007669"/>
    <property type="project" value="TreeGrafter"/>
</dbReference>
<reference evidence="5" key="1">
    <citation type="submission" date="2025-08" db="UniProtKB">
        <authorList>
            <consortium name="RefSeq"/>
        </authorList>
    </citation>
    <scope>IDENTIFICATION</scope>
    <source>
        <tissue evidence="5">Whole organism</tissue>
    </source>
</reference>
<dbReference type="GeneID" id="113208283"/>
<dbReference type="GO" id="GO:0005634">
    <property type="term" value="C:nucleus"/>
    <property type="evidence" value="ECO:0007669"/>
    <property type="project" value="UniProtKB-SubCell"/>
</dbReference>